<feature type="region of interest" description="Disordered" evidence="1">
    <location>
        <begin position="50"/>
        <end position="71"/>
    </location>
</feature>
<dbReference type="RefSeq" id="WP_387415914.1">
    <property type="nucleotide sequence ID" value="NZ_JBIASD010000023.1"/>
</dbReference>
<name>A0ABW6SXG7_9ACTN</name>
<sequence>MPMMARIGRAARAKGGVSDEQATAWVAEQAERARAGRLFMAVPLFLAAGRRPSAGRRATPTTAGEPARETA</sequence>
<feature type="compositionally biased region" description="Low complexity" evidence="1">
    <location>
        <begin position="1"/>
        <end position="16"/>
    </location>
</feature>
<dbReference type="Proteomes" id="UP001602013">
    <property type="component" value="Unassembled WGS sequence"/>
</dbReference>
<protein>
    <submittedName>
        <fullName evidence="2">Uncharacterized protein</fullName>
    </submittedName>
</protein>
<comment type="caution">
    <text evidence="2">The sequence shown here is derived from an EMBL/GenBank/DDBJ whole genome shotgun (WGS) entry which is preliminary data.</text>
</comment>
<accession>A0ABW6SXG7</accession>
<reference evidence="2 3" key="1">
    <citation type="submission" date="2024-10" db="EMBL/GenBank/DDBJ databases">
        <title>The Natural Products Discovery Center: Release of the First 8490 Sequenced Strains for Exploring Actinobacteria Biosynthetic Diversity.</title>
        <authorList>
            <person name="Kalkreuter E."/>
            <person name="Kautsar S.A."/>
            <person name="Yang D."/>
            <person name="Bader C.D."/>
            <person name="Teijaro C.N."/>
            <person name="Fluegel L."/>
            <person name="Davis C.M."/>
            <person name="Simpson J.R."/>
            <person name="Lauterbach L."/>
            <person name="Steele A.D."/>
            <person name="Gui C."/>
            <person name="Meng S."/>
            <person name="Li G."/>
            <person name="Viehrig K."/>
            <person name="Ye F."/>
            <person name="Su P."/>
            <person name="Kiefer A.F."/>
            <person name="Nichols A."/>
            <person name="Cepeda A.J."/>
            <person name="Yan W."/>
            <person name="Fan B."/>
            <person name="Jiang Y."/>
            <person name="Adhikari A."/>
            <person name="Zheng C.-J."/>
            <person name="Schuster L."/>
            <person name="Cowan T.M."/>
            <person name="Smanski M.J."/>
            <person name="Chevrette M.G."/>
            <person name="De Carvalho L.P.S."/>
            <person name="Shen B."/>
        </authorList>
    </citation>
    <scope>NUCLEOTIDE SEQUENCE [LARGE SCALE GENOMIC DNA]</scope>
    <source>
        <strain evidence="2 3">NPDC002173</strain>
    </source>
</reference>
<feature type="region of interest" description="Disordered" evidence="1">
    <location>
        <begin position="1"/>
        <end position="20"/>
    </location>
</feature>
<gene>
    <name evidence="2" type="ORF">ACFYXI_29090</name>
</gene>
<proteinExistence type="predicted"/>
<evidence type="ECO:0000313" key="3">
    <source>
        <dbReference type="Proteomes" id="UP001602013"/>
    </source>
</evidence>
<evidence type="ECO:0000256" key="1">
    <source>
        <dbReference type="SAM" id="MobiDB-lite"/>
    </source>
</evidence>
<feature type="compositionally biased region" description="Low complexity" evidence="1">
    <location>
        <begin position="50"/>
        <end position="64"/>
    </location>
</feature>
<dbReference type="EMBL" id="JBIASD010000023">
    <property type="protein sequence ID" value="MFF3669651.1"/>
    <property type="molecule type" value="Genomic_DNA"/>
</dbReference>
<keyword evidence="3" id="KW-1185">Reference proteome</keyword>
<organism evidence="2 3">
    <name type="scientific">Microtetraspora malaysiensis</name>
    <dbReference type="NCBI Taxonomy" id="161358"/>
    <lineage>
        <taxon>Bacteria</taxon>
        <taxon>Bacillati</taxon>
        <taxon>Actinomycetota</taxon>
        <taxon>Actinomycetes</taxon>
        <taxon>Streptosporangiales</taxon>
        <taxon>Streptosporangiaceae</taxon>
        <taxon>Microtetraspora</taxon>
    </lineage>
</organism>
<evidence type="ECO:0000313" key="2">
    <source>
        <dbReference type="EMBL" id="MFF3669651.1"/>
    </source>
</evidence>